<reference evidence="5" key="1">
    <citation type="submission" date="2020-10" db="EMBL/GenBank/DDBJ databases">
        <authorList>
            <person name="Gilroy R."/>
        </authorList>
    </citation>
    <scope>NUCLEOTIDE SEQUENCE</scope>
    <source>
        <strain evidence="5">CHK157-1446</strain>
    </source>
</reference>
<feature type="domain" description="Stage IV sporulation protein A middle" evidence="3">
    <location>
        <begin position="238"/>
        <end position="416"/>
    </location>
</feature>
<dbReference type="EC" id="3.6.1.-" evidence="1"/>
<feature type="domain" description="Sporulation stage IV protein A C-terminal" evidence="4">
    <location>
        <begin position="417"/>
        <end position="492"/>
    </location>
</feature>
<feature type="domain" description="Stage IV sporulation protein A ATPase" evidence="2">
    <location>
        <begin position="1"/>
        <end position="237"/>
    </location>
</feature>
<name>A0A9D1JHZ9_9FIRM</name>
<dbReference type="InterPro" id="IPR027417">
    <property type="entry name" value="P-loop_NTPase"/>
</dbReference>
<gene>
    <name evidence="5" type="primary">spoIVA</name>
    <name evidence="5" type="ORF">IAD01_05250</name>
</gene>
<dbReference type="AlphaFoldDB" id="A0A9D1JHZ9"/>
<comment type="caution">
    <text evidence="5">The sequence shown here is derived from an EMBL/GenBank/DDBJ whole genome shotgun (WGS) entry which is preliminary data.</text>
</comment>
<dbReference type="InterPro" id="IPR046841">
    <property type="entry name" value="SpoIVA_middle"/>
</dbReference>
<evidence type="ECO:0000313" key="6">
    <source>
        <dbReference type="Proteomes" id="UP000823982"/>
    </source>
</evidence>
<dbReference type="PIRSF" id="PIRSF007466">
    <property type="entry name" value="SpoIVA"/>
    <property type="match status" value="1"/>
</dbReference>
<evidence type="ECO:0000259" key="4">
    <source>
        <dbReference type="Pfam" id="PF20439"/>
    </source>
</evidence>
<dbReference type="Pfam" id="PF20439">
    <property type="entry name" value="SpoIVA_C"/>
    <property type="match status" value="1"/>
</dbReference>
<dbReference type="NCBIfam" id="TIGR02836">
    <property type="entry name" value="spore_IV_A"/>
    <property type="match status" value="1"/>
</dbReference>
<dbReference type="Pfam" id="PF20438">
    <property type="entry name" value="SpoIVA_middle"/>
    <property type="match status" value="1"/>
</dbReference>
<keyword evidence="1" id="KW-0963">Cytoplasm</keyword>
<evidence type="ECO:0000313" key="5">
    <source>
        <dbReference type="EMBL" id="HIS24793.1"/>
    </source>
</evidence>
<dbReference type="Pfam" id="PF09547">
    <property type="entry name" value="SpoIVA_ATPase"/>
    <property type="match status" value="1"/>
</dbReference>
<evidence type="ECO:0000259" key="3">
    <source>
        <dbReference type="Pfam" id="PF20438"/>
    </source>
</evidence>
<dbReference type="GO" id="GO:0005524">
    <property type="term" value="F:ATP binding"/>
    <property type="evidence" value="ECO:0007669"/>
    <property type="project" value="UniProtKB-KW"/>
</dbReference>
<keyword evidence="1" id="KW-0547">Nucleotide-binding</keyword>
<dbReference type="GO" id="GO:0005737">
    <property type="term" value="C:cytoplasm"/>
    <property type="evidence" value="ECO:0007669"/>
    <property type="project" value="UniProtKB-SubCell"/>
</dbReference>
<comment type="subcellular location">
    <subcellularLocation>
        <location evidence="1">Cytoplasm</location>
    </subcellularLocation>
</comment>
<organism evidence="5 6">
    <name type="scientific">Candidatus Faeciplasma gallinarum</name>
    <dbReference type="NCBI Taxonomy" id="2840799"/>
    <lineage>
        <taxon>Bacteria</taxon>
        <taxon>Bacillati</taxon>
        <taxon>Bacillota</taxon>
        <taxon>Clostridia</taxon>
        <taxon>Eubacteriales</taxon>
        <taxon>Oscillospiraceae</taxon>
        <taxon>Oscillospiraceae incertae sedis</taxon>
        <taxon>Candidatus Faeciplasma</taxon>
    </lineage>
</organism>
<reference evidence="5" key="2">
    <citation type="journal article" date="2021" name="PeerJ">
        <title>Extensive microbial diversity within the chicken gut microbiome revealed by metagenomics and culture.</title>
        <authorList>
            <person name="Gilroy R."/>
            <person name="Ravi A."/>
            <person name="Getino M."/>
            <person name="Pursley I."/>
            <person name="Horton D.L."/>
            <person name="Alikhan N.F."/>
            <person name="Baker D."/>
            <person name="Gharbi K."/>
            <person name="Hall N."/>
            <person name="Watson M."/>
            <person name="Adriaenssens E.M."/>
            <person name="Foster-Nyarko E."/>
            <person name="Jarju S."/>
            <person name="Secka A."/>
            <person name="Antonio M."/>
            <person name="Oren A."/>
            <person name="Chaudhuri R.R."/>
            <person name="La Ragione R."/>
            <person name="Hildebrand F."/>
            <person name="Pallen M.J."/>
        </authorList>
    </citation>
    <scope>NUCLEOTIDE SEQUENCE</scope>
    <source>
        <strain evidence="5">CHK157-1446</strain>
    </source>
</reference>
<dbReference type="InterPro" id="IPR046842">
    <property type="entry name" value="SpoIVA_ATPase"/>
</dbReference>
<protein>
    <recommendedName>
        <fullName evidence="1">Stage IV sporulation protein A</fullName>
        <ecNumber evidence="1">3.6.1.-</ecNumber>
    </recommendedName>
    <alternativeName>
        <fullName evidence="1">Coat morphogenetic protein SpoIVA</fullName>
    </alternativeName>
</protein>
<proteinExistence type="predicted"/>
<dbReference type="Proteomes" id="UP000823982">
    <property type="component" value="Unassembled WGS sequence"/>
</dbReference>
<accession>A0A9D1JHZ9</accession>
<keyword evidence="1" id="KW-0067">ATP-binding</keyword>
<dbReference type="InterPro" id="IPR046840">
    <property type="entry name" value="SpoIVA_C"/>
</dbReference>
<dbReference type="InterPro" id="IPR014201">
    <property type="entry name" value="Spore_IV_A"/>
</dbReference>
<dbReference type="GO" id="GO:0030435">
    <property type="term" value="P:sporulation resulting in formation of a cellular spore"/>
    <property type="evidence" value="ECO:0007669"/>
    <property type="project" value="UniProtKB-KW"/>
</dbReference>
<comment type="function">
    <text evidence="1">ATPase. Has a role at an early stage in the morphogenesis of the spore coat.</text>
</comment>
<keyword evidence="1" id="KW-0749">Sporulation</keyword>
<dbReference type="EMBL" id="DVIR01000047">
    <property type="protein sequence ID" value="HIS24793.1"/>
    <property type="molecule type" value="Genomic_DNA"/>
</dbReference>
<dbReference type="SUPFAM" id="SSF52540">
    <property type="entry name" value="P-loop containing nucleoside triphosphate hydrolases"/>
    <property type="match status" value="1"/>
</dbReference>
<dbReference type="Gene3D" id="3.40.50.300">
    <property type="entry name" value="P-loop containing nucleotide triphosphate hydrolases"/>
    <property type="match status" value="1"/>
</dbReference>
<dbReference type="GO" id="GO:0016887">
    <property type="term" value="F:ATP hydrolysis activity"/>
    <property type="evidence" value="ECO:0007669"/>
    <property type="project" value="InterPro"/>
</dbReference>
<keyword evidence="1" id="KW-0378">Hydrolase</keyword>
<sequence>MTTDNLYKSICERTGGDIYIGVVGPVRSGKSTFIRRFMETLVIPNIKETYMRERTVDELPQASAGKMIMTTEPKLIPEEAVSVNLDDAATVNVRMIDCVGYVIPSAQGYIDNDSPRMVRTPWFDSEIPFNMAAEIGTQKVICEHSTVGIVVTTDGSITGLDRDEYAECEQRVIEELKSLGKPFVVLMNSENETSEEVISLCQSLQSSMDVTVIPVNCLTMTKEDILNILGELLYAFPVQQINVSMPRWVNSLKKGHWLKNELFDGIKKSALEVRYIRDIRKLVKDIGSCEDVTDSSISSIDLGTGVCRINISLDNKLFYRILSEETGLSLSGEDELMPKILELVSFKRQFEKFSEALRQVNEVGYGIVMPDQCELTLDEPEIIRQGGKFGVRLKANAPSIHLIKADISAEVAPIVGSEKQSQELISYLLNDFEDDPLKIWETNIFGKSLSELVNEGLHAKLYRLPDDAREKLREAVERIINEGCSGLICLLI</sequence>
<comment type="catalytic activity">
    <reaction evidence="1">
        <text>ATP + H2O = ADP + phosphate + H(+)</text>
        <dbReference type="Rhea" id="RHEA:13065"/>
        <dbReference type="ChEBI" id="CHEBI:15377"/>
        <dbReference type="ChEBI" id="CHEBI:15378"/>
        <dbReference type="ChEBI" id="CHEBI:30616"/>
        <dbReference type="ChEBI" id="CHEBI:43474"/>
        <dbReference type="ChEBI" id="CHEBI:456216"/>
    </reaction>
</comment>
<evidence type="ECO:0000259" key="2">
    <source>
        <dbReference type="Pfam" id="PF09547"/>
    </source>
</evidence>
<evidence type="ECO:0000256" key="1">
    <source>
        <dbReference type="PIRNR" id="PIRNR007466"/>
    </source>
</evidence>